<dbReference type="InterPro" id="IPR043129">
    <property type="entry name" value="ATPase_NBD"/>
</dbReference>
<organism evidence="4 5">
    <name type="scientific">Bradyrhizobium iriomotense</name>
    <dbReference type="NCBI Taxonomy" id="441950"/>
    <lineage>
        <taxon>Bacteria</taxon>
        <taxon>Pseudomonadati</taxon>
        <taxon>Pseudomonadota</taxon>
        <taxon>Alphaproteobacteria</taxon>
        <taxon>Hyphomicrobiales</taxon>
        <taxon>Nitrobacteraceae</taxon>
        <taxon>Bradyrhizobium</taxon>
    </lineage>
</organism>
<proteinExistence type="predicted"/>
<dbReference type="InterPro" id="IPR002821">
    <property type="entry name" value="Hydantoinase_A"/>
</dbReference>
<dbReference type="EMBL" id="BSOW01000032">
    <property type="protein sequence ID" value="GLR90239.1"/>
    <property type="molecule type" value="Genomic_DNA"/>
</dbReference>
<dbReference type="Pfam" id="PF19278">
    <property type="entry name" value="Hydant_A_C"/>
    <property type="match status" value="1"/>
</dbReference>
<feature type="domain" description="Acetophenone carboxylase-like C-terminal" evidence="3">
    <location>
        <begin position="539"/>
        <end position="678"/>
    </location>
</feature>
<feature type="domain" description="Hydantoinase/oxoprolinase N-terminal" evidence="2">
    <location>
        <begin position="5"/>
        <end position="185"/>
    </location>
</feature>
<name>A0ABQ6B752_9BRAD</name>
<gene>
    <name evidence="4" type="ORF">GCM10007857_69530</name>
</gene>
<evidence type="ECO:0000313" key="5">
    <source>
        <dbReference type="Proteomes" id="UP001156905"/>
    </source>
</evidence>
<dbReference type="InterPro" id="IPR049517">
    <property type="entry name" value="ACX-like_C"/>
</dbReference>
<reference evidence="5" key="1">
    <citation type="journal article" date="2019" name="Int. J. Syst. Evol. Microbiol.">
        <title>The Global Catalogue of Microorganisms (GCM) 10K type strain sequencing project: providing services to taxonomists for standard genome sequencing and annotation.</title>
        <authorList>
            <consortium name="The Broad Institute Genomics Platform"/>
            <consortium name="The Broad Institute Genome Sequencing Center for Infectious Disease"/>
            <person name="Wu L."/>
            <person name="Ma J."/>
        </authorList>
    </citation>
    <scope>NUCLEOTIDE SEQUENCE [LARGE SCALE GENOMIC DNA]</scope>
    <source>
        <strain evidence="5">NBRC 102520</strain>
    </source>
</reference>
<dbReference type="InterPro" id="IPR008040">
    <property type="entry name" value="Hydant_A_N"/>
</dbReference>
<dbReference type="Pfam" id="PF05378">
    <property type="entry name" value="Hydant_A_N"/>
    <property type="match status" value="1"/>
</dbReference>
<dbReference type="Proteomes" id="UP001156905">
    <property type="component" value="Unassembled WGS sequence"/>
</dbReference>
<evidence type="ECO:0000259" key="1">
    <source>
        <dbReference type="Pfam" id="PF01968"/>
    </source>
</evidence>
<protein>
    <submittedName>
        <fullName evidence="4">Methylhydantoinase</fullName>
    </submittedName>
</protein>
<dbReference type="PANTHER" id="PTHR11365:SF23">
    <property type="entry name" value="HYPOTHETICAL 5-OXOPROLINASE (EUROFUNG)-RELATED"/>
    <property type="match status" value="1"/>
</dbReference>
<dbReference type="SUPFAM" id="SSF53067">
    <property type="entry name" value="Actin-like ATPase domain"/>
    <property type="match status" value="1"/>
</dbReference>
<dbReference type="Pfam" id="PF01968">
    <property type="entry name" value="Hydantoinase_A"/>
    <property type="match status" value="1"/>
</dbReference>
<evidence type="ECO:0000313" key="4">
    <source>
        <dbReference type="EMBL" id="GLR90239.1"/>
    </source>
</evidence>
<dbReference type="PANTHER" id="PTHR11365">
    <property type="entry name" value="5-OXOPROLINASE RELATED"/>
    <property type="match status" value="1"/>
</dbReference>
<feature type="domain" description="Hydantoinase A/oxoprolinase" evidence="1">
    <location>
        <begin position="206"/>
        <end position="497"/>
    </location>
</feature>
<sequence>MSYVITIDTGGTFTDAVIQDDAGRLTIGKALTTPKRAFEGMFGAISAAARLLDVTPEHAIRHAGRLIFGTTRATNAIVTRSTARTAFFVTAGFPDILYLREGGKKDAHDFRTPFPEPYVPRRLTFEINERVNAEGGVETALDEAGVITAARALADIGVEAVGVCLLWSIVNPAHELRVAQILKEHAPNVAVTLSHEMLPIPREYRRASATVLDASLKPVMQKFLEDMAADLGQLGFSGDLLVSTTVGGCIEVTSAARRPVHLAKSGPAMVPLAAREYAGRITSNGDVIICDTGGTTFDVGLIRDGEVVRTRETWLGPRYTGELLALSSVDIRSVGAGGGSIAWVDDGGLLRVGPQSAGSVPGPACYPRGGTLPTVTDAAVVAGYIDPHLFLGGRITLDAAAARTAVATVADRLSLSAEETALAILTIADETMISAIQDITVSEGVDPRQSVFVAGGGAAGLNIASVARALGCRTVLLPQTASALSACGMQFSDVVAEEAASGITSSDAFDQTVVRQALSRAHAALETLRSGLKIAREAACSFEIAVDARYRAQIWELEVPLPGFSIHGELNADELTRRFHRAHERTFGVDDPDGIVEFLTWKVRLRIALPRPAAKPIAAEQCSALLKRKGAYFPGPGLVDTPFYHGPALTPDVEVTGPAIILEPTTTIVVPPNASACLSPTGSYLLTLER</sequence>
<evidence type="ECO:0000259" key="3">
    <source>
        <dbReference type="Pfam" id="PF19278"/>
    </source>
</evidence>
<accession>A0ABQ6B752</accession>
<comment type="caution">
    <text evidence="4">The sequence shown here is derived from an EMBL/GenBank/DDBJ whole genome shotgun (WGS) entry which is preliminary data.</text>
</comment>
<dbReference type="InterPro" id="IPR045079">
    <property type="entry name" value="Oxoprolinase-like"/>
</dbReference>
<keyword evidence="5" id="KW-1185">Reference proteome</keyword>
<evidence type="ECO:0000259" key="2">
    <source>
        <dbReference type="Pfam" id="PF05378"/>
    </source>
</evidence>
<dbReference type="RefSeq" id="WP_284273000.1">
    <property type="nucleotide sequence ID" value="NZ_BSOW01000032.1"/>
</dbReference>